<proteinExistence type="predicted"/>
<evidence type="ECO:0000256" key="1">
    <source>
        <dbReference type="ARBA" id="ARBA00004123"/>
    </source>
</evidence>
<evidence type="ECO:0000259" key="6">
    <source>
        <dbReference type="PROSITE" id="PS50066"/>
    </source>
</evidence>
<dbReference type="InterPro" id="IPR002100">
    <property type="entry name" value="TF_MADSbox"/>
</dbReference>
<evidence type="ECO:0000256" key="3">
    <source>
        <dbReference type="ARBA" id="ARBA00023125"/>
    </source>
</evidence>
<protein>
    <recommendedName>
        <fullName evidence="6">MADS-box domain-containing protein</fullName>
    </recommendedName>
</protein>
<accession>A0ABQ9MNY9</accession>
<feature type="domain" description="MADS-box" evidence="6">
    <location>
        <begin position="1"/>
        <end position="47"/>
    </location>
</feature>
<keyword evidence="8" id="KW-1185">Reference proteome</keyword>
<evidence type="ECO:0000256" key="2">
    <source>
        <dbReference type="ARBA" id="ARBA00023015"/>
    </source>
</evidence>
<evidence type="ECO:0000256" key="5">
    <source>
        <dbReference type="ARBA" id="ARBA00023242"/>
    </source>
</evidence>
<dbReference type="Pfam" id="PF00319">
    <property type="entry name" value="SRF-TF"/>
    <property type="match status" value="1"/>
</dbReference>
<dbReference type="PRINTS" id="PR00404">
    <property type="entry name" value="MADSDOMAIN"/>
</dbReference>
<dbReference type="EMBL" id="JARPOI010000005">
    <property type="protein sequence ID" value="KAJ9180685.1"/>
    <property type="molecule type" value="Genomic_DNA"/>
</dbReference>
<gene>
    <name evidence="7" type="ORF">P3X46_008898</name>
</gene>
<keyword evidence="4" id="KW-0804">Transcription</keyword>
<comment type="caution">
    <text evidence="7">The sequence shown here is derived from an EMBL/GenBank/DDBJ whole genome shotgun (WGS) entry which is preliminary data.</text>
</comment>
<dbReference type="Gene3D" id="3.40.1810.10">
    <property type="entry name" value="Transcription factor, MADS-box"/>
    <property type="match status" value="1"/>
</dbReference>
<dbReference type="PROSITE" id="PS50066">
    <property type="entry name" value="MADS_BOX_2"/>
    <property type="match status" value="1"/>
</dbReference>
<dbReference type="SMART" id="SM00432">
    <property type="entry name" value="MADS"/>
    <property type="match status" value="1"/>
</dbReference>
<dbReference type="InterPro" id="IPR036879">
    <property type="entry name" value="TF_MADSbox_sf"/>
</dbReference>
<dbReference type="Proteomes" id="UP001174677">
    <property type="component" value="Chromosome 5"/>
</dbReference>
<name>A0ABQ9MNY9_HEVBR</name>
<keyword evidence="5" id="KW-0539">Nucleus</keyword>
<keyword evidence="3" id="KW-0238">DNA-binding</keyword>
<dbReference type="CDD" id="cd00120">
    <property type="entry name" value="MADS"/>
    <property type="match status" value="1"/>
</dbReference>
<evidence type="ECO:0000313" key="7">
    <source>
        <dbReference type="EMBL" id="KAJ9180685.1"/>
    </source>
</evidence>
<sequence>MGRKKLRILRLECTKARQLKYSKRKVGILNKARELATLCDVDLLLLIELSTVLERLSNLTVEEQEQRCGGRFFYSLSFLKLIPFSQPPDIGLKEQIRVILNHTVDRVTLGKLWERKRKMR</sequence>
<reference evidence="7" key="1">
    <citation type="journal article" date="2023" name="Plant Biotechnol. J.">
        <title>Chromosome-level wild Hevea brasiliensis genome provides new tools for genomic-assisted breeding and valuable loci to elevate rubber yield.</title>
        <authorList>
            <person name="Cheng H."/>
            <person name="Song X."/>
            <person name="Hu Y."/>
            <person name="Wu T."/>
            <person name="Yang Q."/>
            <person name="An Z."/>
            <person name="Feng S."/>
            <person name="Deng Z."/>
            <person name="Wu W."/>
            <person name="Zeng X."/>
            <person name="Tu M."/>
            <person name="Wang X."/>
            <person name="Huang H."/>
        </authorList>
    </citation>
    <scope>NUCLEOTIDE SEQUENCE</scope>
    <source>
        <strain evidence="7">MT/VB/25A 57/8</strain>
    </source>
</reference>
<evidence type="ECO:0000256" key="4">
    <source>
        <dbReference type="ARBA" id="ARBA00023163"/>
    </source>
</evidence>
<keyword evidence="2" id="KW-0805">Transcription regulation</keyword>
<organism evidence="7 8">
    <name type="scientific">Hevea brasiliensis</name>
    <name type="common">Para rubber tree</name>
    <name type="synonym">Siphonia brasiliensis</name>
    <dbReference type="NCBI Taxonomy" id="3981"/>
    <lineage>
        <taxon>Eukaryota</taxon>
        <taxon>Viridiplantae</taxon>
        <taxon>Streptophyta</taxon>
        <taxon>Embryophyta</taxon>
        <taxon>Tracheophyta</taxon>
        <taxon>Spermatophyta</taxon>
        <taxon>Magnoliopsida</taxon>
        <taxon>eudicotyledons</taxon>
        <taxon>Gunneridae</taxon>
        <taxon>Pentapetalae</taxon>
        <taxon>rosids</taxon>
        <taxon>fabids</taxon>
        <taxon>Malpighiales</taxon>
        <taxon>Euphorbiaceae</taxon>
        <taxon>Crotonoideae</taxon>
        <taxon>Micrandreae</taxon>
        <taxon>Hevea</taxon>
    </lineage>
</organism>
<evidence type="ECO:0000313" key="8">
    <source>
        <dbReference type="Proteomes" id="UP001174677"/>
    </source>
</evidence>
<dbReference type="SUPFAM" id="SSF55455">
    <property type="entry name" value="SRF-like"/>
    <property type="match status" value="1"/>
</dbReference>
<comment type="subcellular location">
    <subcellularLocation>
        <location evidence="1">Nucleus</location>
    </subcellularLocation>
</comment>